<dbReference type="InterPro" id="IPR055259">
    <property type="entry name" value="YkvP/CgeB_Glyco_trans-like"/>
</dbReference>
<sequence>MKRQVRLFKPDIILVLRGSLPPYAIKQLRKISQAQIGLWEVDDPYNFRNHIKKLPPYHFMITQDSSCVSYYRRLKKTCLHLPLAVNPNLYHPFKVPKEYQYDICFIGSALPIRLKYFDELTPFLLKKNFIIIGQWWEQLKNYNKLKPHIINRTIPPSEVAKYYNGAKIVLNIHRTPNDINQNHLNIPAYTPNNRTFDIAACRAFQLISRRRDLKKFYELDEEIISFKRLRDLKQKIEYYLDHDEERNRIASQAYERTMKDHTYSVRLRYLIHLLEKRILGKKGANR</sequence>
<reference evidence="2 3" key="1">
    <citation type="submission" date="2023-07" db="EMBL/GenBank/DDBJ databases">
        <title>Genomic Encyclopedia of Type Strains, Phase IV (KMG-IV): sequencing the most valuable type-strain genomes for metagenomic binning, comparative biology and taxonomic classification.</title>
        <authorList>
            <person name="Goeker M."/>
        </authorList>
    </citation>
    <scope>NUCLEOTIDE SEQUENCE [LARGE SCALE GENOMIC DNA]</scope>
    <source>
        <strain evidence="2 3">DSM 45903</strain>
    </source>
</reference>
<feature type="domain" description="Spore protein YkvP/CgeB glycosyl transferase-like" evidence="1">
    <location>
        <begin position="128"/>
        <end position="271"/>
    </location>
</feature>
<evidence type="ECO:0000313" key="2">
    <source>
        <dbReference type="EMBL" id="MDR6225278.1"/>
    </source>
</evidence>
<dbReference type="RefSeq" id="WP_309863686.1">
    <property type="nucleotide sequence ID" value="NZ_JAVDQG010000002.1"/>
</dbReference>
<evidence type="ECO:0000259" key="1">
    <source>
        <dbReference type="Pfam" id="PF13524"/>
    </source>
</evidence>
<dbReference type="Proteomes" id="UP001185012">
    <property type="component" value="Unassembled WGS sequence"/>
</dbReference>
<dbReference type="EMBL" id="JAVDQG010000002">
    <property type="protein sequence ID" value="MDR6225278.1"/>
    <property type="molecule type" value="Genomic_DNA"/>
</dbReference>
<dbReference type="Pfam" id="PF13524">
    <property type="entry name" value="Glyco_trans_1_2"/>
    <property type="match status" value="1"/>
</dbReference>
<comment type="caution">
    <text evidence="2">The sequence shown here is derived from an EMBL/GenBank/DDBJ whole genome shotgun (WGS) entry which is preliminary data.</text>
</comment>
<organism evidence="2 3">
    <name type="scientific">Desmospora profundinema</name>
    <dbReference type="NCBI Taxonomy" id="1571184"/>
    <lineage>
        <taxon>Bacteria</taxon>
        <taxon>Bacillati</taxon>
        <taxon>Bacillota</taxon>
        <taxon>Bacilli</taxon>
        <taxon>Bacillales</taxon>
        <taxon>Thermoactinomycetaceae</taxon>
        <taxon>Desmospora</taxon>
    </lineage>
</organism>
<evidence type="ECO:0000313" key="3">
    <source>
        <dbReference type="Proteomes" id="UP001185012"/>
    </source>
</evidence>
<proteinExistence type="predicted"/>
<keyword evidence="3" id="KW-1185">Reference proteome</keyword>
<accession>A0ABU1IKJ7</accession>
<name>A0ABU1IKJ7_9BACL</name>
<protein>
    <submittedName>
        <fullName evidence="2">Spore maturation protein CgeB</fullName>
    </submittedName>
</protein>
<gene>
    <name evidence="2" type="ORF">JOE21_001269</name>
</gene>